<proteinExistence type="predicted"/>
<evidence type="ECO:0000256" key="2">
    <source>
        <dbReference type="PROSITE-ProRule" id="PRU10141"/>
    </source>
</evidence>
<reference evidence="5 6" key="1">
    <citation type="journal article" date="2016" name="Genome Biol. Evol.">
        <title>Gene Family Evolution Reflects Adaptation to Soil Environmental Stressors in the Genome of the Collembolan Orchesella cincta.</title>
        <authorList>
            <person name="Faddeeva-Vakhrusheva A."/>
            <person name="Derks M.F."/>
            <person name="Anvar S.Y."/>
            <person name="Agamennone V."/>
            <person name="Suring W."/>
            <person name="Smit S."/>
            <person name="van Straalen N.M."/>
            <person name="Roelofs D."/>
        </authorList>
    </citation>
    <scope>NUCLEOTIDE SEQUENCE [LARGE SCALE GENOMIC DNA]</scope>
    <source>
        <tissue evidence="5">Mixed pool</tissue>
    </source>
</reference>
<keyword evidence="5" id="KW-0675">Receptor</keyword>
<dbReference type="EMBL" id="LJIJ01006034">
    <property type="protein sequence ID" value="ODM87154.1"/>
    <property type="molecule type" value="Genomic_DNA"/>
</dbReference>
<accession>A0A1D2M2I0</accession>
<evidence type="ECO:0000259" key="4">
    <source>
        <dbReference type="PROSITE" id="PS50011"/>
    </source>
</evidence>
<dbReference type="Pfam" id="PF07714">
    <property type="entry name" value="PK_Tyr_Ser-Thr"/>
    <property type="match status" value="1"/>
</dbReference>
<evidence type="ECO:0000256" key="1">
    <source>
        <dbReference type="ARBA" id="ARBA00004167"/>
    </source>
</evidence>
<dbReference type="InterPro" id="IPR001245">
    <property type="entry name" value="Ser-Thr/Tyr_kinase_cat_dom"/>
</dbReference>
<keyword evidence="3" id="KW-0472">Membrane</keyword>
<dbReference type="PROSITE" id="PS50011">
    <property type="entry name" value="PROTEIN_KINASE_DOM"/>
    <property type="match status" value="1"/>
</dbReference>
<keyword evidence="6" id="KW-1185">Reference proteome</keyword>
<evidence type="ECO:0000256" key="3">
    <source>
        <dbReference type="SAM" id="Phobius"/>
    </source>
</evidence>
<dbReference type="InterPro" id="IPR050122">
    <property type="entry name" value="RTK"/>
</dbReference>
<comment type="subcellular location">
    <subcellularLocation>
        <location evidence="1">Membrane</location>
        <topology evidence="1">Single-pass membrane protein</topology>
    </subcellularLocation>
</comment>
<dbReference type="GO" id="GO:0005886">
    <property type="term" value="C:plasma membrane"/>
    <property type="evidence" value="ECO:0007669"/>
    <property type="project" value="TreeGrafter"/>
</dbReference>
<evidence type="ECO:0000313" key="5">
    <source>
        <dbReference type="EMBL" id="ODM87154.1"/>
    </source>
</evidence>
<feature type="binding site" evidence="2">
    <location>
        <position position="392"/>
    </location>
    <ligand>
        <name>ATP</name>
        <dbReference type="ChEBI" id="CHEBI:30616"/>
    </ligand>
</feature>
<dbReference type="PANTHER" id="PTHR24416">
    <property type="entry name" value="TYROSINE-PROTEIN KINASE RECEPTOR"/>
    <property type="match status" value="1"/>
</dbReference>
<feature type="transmembrane region" description="Helical" evidence="3">
    <location>
        <begin position="258"/>
        <end position="283"/>
    </location>
</feature>
<dbReference type="GO" id="GO:0043235">
    <property type="term" value="C:receptor complex"/>
    <property type="evidence" value="ECO:0007669"/>
    <property type="project" value="TreeGrafter"/>
</dbReference>
<dbReference type="GO" id="GO:0004714">
    <property type="term" value="F:transmembrane receptor protein tyrosine kinase activity"/>
    <property type="evidence" value="ECO:0007669"/>
    <property type="project" value="TreeGrafter"/>
</dbReference>
<protein>
    <submittedName>
        <fullName evidence="5">Mast/stem cell growth factor receptor kita</fullName>
    </submittedName>
</protein>
<dbReference type="GO" id="GO:0007169">
    <property type="term" value="P:cell surface receptor protein tyrosine kinase signaling pathway"/>
    <property type="evidence" value="ECO:0007669"/>
    <property type="project" value="TreeGrafter"/>
</dbReference>
<dbReference type="OrthoDB" id="7789554at2759"/>
<keyword evidence="2" id="KW-0547">Nucleotide-binding</keyword>
<dbReference type="GO" id="GO:0005524">
    <property type="term" value="F:ATP binding"/>
    <property type="evidence" value="ECO:0007669"/>
    <property type="project" value="UniProtKB-UniRule"/>
</dbReference>
<dbReference type="Proteomes" id="UP000094527">
    <property type="component" value="Unassembled WGS sequence"/>
</dbReference>
<dbReference type="Gene3D" id="3.30.200.20">
    <property type="entry name" value="Phosphorylase Kinase, domain 1"/>
    <property type="match status" value="1"/>
</dbReference>
<evidence type="ECO:0000313" key="6">
    <source>
        <dbReference type="Proteomes" id="UP000094527"/>
    </source>
</evidence>
<dbReference type="InterPro" id="IPR011009">
    <property type="entry name" value="Kinase-like_dom_sf"/>
</dbReference>
<keyword evidence="3" id="KW-1133">Transmembrane helix</keyword>
<sequence>MWQFDDRARSVGLCDETCIPNEDTSDSWNGTNPINVTFFQKEQFGGQSFSVQVEECTQILKWPYLDALSIRIPPEACVLIFLKHSRAARDVSDCSTQDWDNVLEIRDGVPALNDLRRHILNTEFLGYISPCYCKLNPNPNPPPFTYIRLFSWPNFEGNSTQIFLNYSGCKDFAKDAVLEKWEGVAESISVSYGGCVKVFKERNCEDMSGGKELITPFATLDDVELFAEIRSLKLCRAEHNPEEERIPISDTKIPNTRVWIYLLTIGGISILTGTSLVIAALYLQRRTKQIKKATSKLLSNTEINEFLYGHPLDCKDEENKNIRNFIDQESQTDSLQFSYESHVNNKPYDYQLEIKRDQLHFDNKHPIGSGQFGLVYKGVMTVEDTAVDVAIKTSKPLSGAESLRTLMREVKVMMYAGHHPTIVNLMGCCTANLQEGYLFIVMEYCNNGSLGNYLMTNQHNFVNSLKTETIFSSVTFVKNDHITTDYVKQLTFPQSSPCNLEEINRFDSHQLIVWSRNIADGMDYLANKKVS</sequence>
<comment type="caution">
    <text evidence="5">The sequence shown here is derived from an EMBL/GenBank/DDBJ whole genome shotgun (WGS) entry which is preliminary data.</text>
</comment>
<name>A0A1D2M2I0_ORCCI</name>
<dbReference type="STRING" id="48709.A0A1D2M2I0"/>
<organism evidence="5 6">
    <name type="scientific">Orchesella cincta</name>
    <name type="common">Springtail</name>
    <name type="synonym">Podura cincta</name>
    <dbReference type="NCBI Taxonomy" id="48709"/>
    <lineage>
        <taxon>Eukaryota</taxon>
        <taxon>Metazoa</taxon>
        <taxon>Ecdysozoa</taxon>
        <taxon>Arthropoda</taxon>
        <taxon>Hexapoda</taxon>
        <taxon>Collembola</taxon>
        <taxon>Entomobryomorpha</taxon>
        <taxon>Entomobryoidea</taxon>
        <taxon>Orchesellidae</taxon>
        <taxon>Orchesellinae</taxon>
        <taxon>Orchesella</taxon>
    </lineage>
</organism>
<dbReference type="InterPro" id="IPR017441">
    <property type="entry name" value="Protein_kinase_ATP_BS"/>
</dbReference>
<gene>
    <name evidence="5" type="ORF">Ocin01_19529</name>
</gene>
<dbReference type="AlphaFoldDB" id="A0A1D2M2I0"/>
<keyword evidence="3" id="KW-0812">Transmembrane</keyword>
<dbReference type="PROSITE" id="PS00107">
    <property type="entry name" value="PROTEIN_KINASE_ATP"/>
    <property type="match status" value="1"/>
</dbReference>
<dbReference type="SUPFAM" id="SSF56112">
    <property type="entry name" value="Protein kinase-like (PK-like)"/>
    <property type="match status" value="1"/>
</dbReference>
<dbReference type="InterPro" id="IPR000719">
    <property type="entry name" value="Prot_kinase_dom"/>
</dbReference>
<keyword evidence="2" id="KW-0067">ATP-binding</keyword>
<feature type="domain" description="Protein kinase" evidence="4">
    <location>
        <begin position="361"/>
        <end position="531"/>
    </location>
</feature>
<dbReference type="PANTHER" id="PTHR24416:SF600">
    <property type="entry name" value="PDGF- AND VEGF-RECEPTOR RELATED, ISOFORM J"/>
    <property type="match status" value="1"/>
</dbReference>